<dbReference type="PANTHER" id="PTHR30408:SF12">
    <property type="entry name" value="TYPE I RESTRICTION ENZYME MJAVIII SPECIFICITY SUBUNIT"/>
    <property type="match status" value="1"/>
</dbReference>
<dbReference type="RefSeq" id="WP_218139432.1">
    <property type="nucleotide sequence ID" value="NZ_FOIN01000088.1"/>
</dbReference>
<dbReference type="EMBL" id="FOIN01000088">
    <property type="protein sequence ID" value="SET91692.1"/>
    <property type="molecule type" value="Genomic_DNA"/>
</dbReference>
<feature type="non-terminal residue" evidence="3">
    <location>
        <position position="1"/>
    </location>
</feature>
<gene>
    <name evidence="3" type="ORF">SAMN04489758_1882</name>
</gene>
<proteinExistence type="predicted"/>
<accession>A0A1I0I529</accession>
<dbReference type="AlphaFoldDB" id="A0A1I0I529"/>
<evidence type="ECO:0000313" key="3">
    <source>
        <dbReference type="EMBL" id="SET91692.1"/>
    </source>
</evidence>
<dbReference type="GO" id="GO:0003677">
    <property type="term" value="F:DNA binding"/>
    <property type="evidence" value="ECO:0007669"/>
    <property type="project" value="UniProtKB-KW"/>
</dbReference>
<evidence type="ECO:0000256" key="2">
    <source>
        <dbReference type="ARBA" id="ARBA00023125"/>
    </source>
</evidence>
<sequence length="211" mass="24841">QTQSKIIDLYTSLIKSIEDNIFWNNTDYHSLPIKKILTEIIEKSIIQNQYPILSSTKQGIFLQSEYFNKEAASSNNIGYKITHKGDIIISPQNLWMGNINYNDKFENGLVSPSYHIYQINKMFNPIYISEILKTRRALFMYKTISEQGASIVRRNLNIDAFSELYFPIPDRKKQDEISLIISKLHQKINIEKCLLDQYKNQKNYLLRNMFI</sequence>
<dbReference type="GO" id="GO:0009307">
    <property type="term" value="P:DNA restriction-modification system"/>
    <property type="evidence" value="ECO:0007669"/>
    <property type="project" value="UniProtKB-KW"/>
</dbReference>
<evidence type="ECO:0000256" key="1">
    <source>
        <dbReference type="ARBA" id="ARBA00022747"/>
    </source>
</evidence>
<dbReference type="Gene3D" id="3.90.220.20">
    <property type="entry name" value="DNA methylase specificity domains"/>
    <property type="match status" value="1"/>
</dbReference>
<dbReference type="GeneID" id="78289713"/>
<organism evidence="3 4">
    <name type="scientific">Thomasclavelia cocleata</name>
    <dbReference type="NCBI Taxonomy" id="69824"/>
    <lineage>
        <taxon>Bacteria</taxon>
        <taxon>Bacillati</taxon>
        <taxon>Bacillota</taxon>
        <taxon>Erysipelotrichia</taxon>
        <taxon>Erysipelotrichales</taxon>
        <taxon>Coprobacillaceae</taxon>
        <taxon>Thomasclavelia</taxon>
    </lineage>
</organism>
<evidence type="ECO:0000313" key="4">
    <source>
        <dbReference type="Proteomes" id="UP000198558"/>
    </source>
</evidence>
<keyword evidence="2" id="KW-0238">DNA-binding</keyword>
<reference evidence="4" key="1">
    <citation type="submission" date="2016-10" db="EMBL/GenBank/DDBJ databases">
        <authorList>
            <person name="Varghese N."/>
            <person name="Submissions S."/>
        </authorList>
    </citation>
    <scope>NUCLEOTIDE SEQUENCE [LARGE SCALE GENOMIC DNA]</scope>
    <source>
        <strain evidence="4">DSM 1551</strain>
    </source>
</reference>
<dbReference type="PANTHER" id="PTHR30408">
    <property type="entry name" value="TYPE-1 RESTRICTION ENZYME ECOKI SPECIFICITY PROTEIN"/>
    <property type="match status" value="1"/>
</dbReference>
<dbReference type="SUPFAM" id="SSF116734">
    <property type="entry name" value="DNA methylase specificity domain"/>
    <property type="match status" value="1"/>
</dbReference>
<keyword evidence="1" id="KW-0680">Restriction system</keyword>
<dbReference type="Proteomes" id="UP000198558">
    <property type="component" value="Unassembled WGS sequence"/>
</dbReference>
<name>A0A1I0I529_9FIRM</name>
<protein>
    <submittedName>
        <fullName evidence="3">Type I restriction enzyme, S subunit</fullName>
    </submittedName>
</protein>
<keyword evidence="4" id="KW-1185">Reference proteome</keyword>
<dbReference type="InterPro" id="IPR052021">
    <property type="entry name" value="Type-I_RS_S_subunit"/>
</dbReference>
<dbReference type="InterPro" id="IPR044946">
    <property type="entry name" value="Restrct_endonuc_typeI_TRD_sf"/>
</dbReference>